<reference evidence="2 3" key="1">
    <citation type="journal article" date="2019" name="Nat. Med.">
        <title>A library of human gut bacterial isolates paired with longitudinal multiomics data enables mechanistic microbiome research.</title>
        <authorList>
            <person name="Poyet M."/>
            <person name="Groussin M."/>
            <person name="Gibbons S.M."/>
            <person name="Avila-Pacheco J."/>
            <person name="Jiang X."/>
            <person name="Kearney S.M."/>
            <person name="Perrotta A.R."/>
            <person name="Berdy B."/>
            <person name="Zhao S."/>
            <person name="Lieberman T.D."/>
            <person name="Swanson P.K."/>
            <person name="Smith M."/>
            <person name="Roesemann S."/>
            <person name="Alexander J.E."/>
            <person name="Rich S.A."/>
            <person name="Livny J."/>
            <person name="Vlamakis H."/>
            <person name="Clish C."/>
            <person name="Bullock K."/>
            <person name="Deik A."/>
            <person name="Scott J."/>
            <person name="Pierce K.A."/>
            <person name="Xavier R.J."/>
            <person name="Alm E.J."/>
        </authorList>
    </citation>
    <scope>NUCLEOTIDE SEQUENCE [LARGE SCALE GENOMIC DNA]</scope>
    <source>
        <strain evidence="2 3">BIOML-A1</strain>
    </source>
</reference>
<dbReference type="Proteomes" id="UP000322658">
    <property type="component" value="Unassembled WGS sequence"/>
</dbReference>
<name>A0A5B3GVI5_9BACT</name>
<protein>
    <submittedName>
        <fullName evidence="2">Uncharacterized protein</fullName>
    </submittedName>
</protein>
<feature type="compositionally biased region" description="Low complexity" evidence="1">
    <location>
        <begin position="298"/>
        <end position="340"/>
    </location>
</feature>
<feature type="compositionally biased region" description="Pro residues" evidence="1">
    <location>
        <begin position="225"/>
        <end position="239"/>
    </location>
</feature>
<feature type="region of interest" description="Disordered" evidence="1">
    <location>
        <begin position="87"/>
        <end position="243"/>
    </location>
</feature>
<organism evidence="2 3">
    <name type="scientific">Alistipes shahii</name>
    <dbReference type="NCBI Taxonomy" id="328814"/>
    <lineage>
        <taxon>Bacteria</taxon>
        <taxon>Pseudomonadati</taxon>
        <taxon>Bacteroidota</taxon>
        <taxon>Bacteroidia</taxon>
        <taxon>Bacteroidales</taxon>
        <taxon>Rikenellaceae</taxon>
        <taxon>Alistipes</taxon>
    </lineage>
</organism>
<feature type="compositionally biased region" description="Acidic residues" evidence="1">
    <location>
        <begin position="143"/>
        <end position="159"/>
    </location>
</feature>
<dbReference type="EMBL" id="VVXJ01000003">
    <property type="protein sequence ID" value="KAA2377758.1"/>
    <property type="molecule type" value="Genomic_DNA"/>
</dbReference>
<evidence type="ECO:0000256" key="1">
    <source>
        <dbReference type="SAM" id="MobiDB-lite"/>
    </source>
</evidence>
<feature type="compositionally biased region" description="Basic and acidic residues" evidence="1">
    <location>
        <begin position="278"/>
        <end position="296"/>
    </location>
</feature>
<feature type="region of interest" description="Disordered" evidence="1">
    <location>
        <begin position="270"/>
        <end position="373"/>
    </location>
</feature>
<evidence type="ECO:0000313" key="3">
    <source>
        <dbReference type="Proteomes" id="UP000322658"/>
    </source>
</evidence>
<feature type="compositionally biased region" description="Low complexity" evidence="1">
    <location>
        <begin position="208"/>
        <end position="224"/>
    </location>
</feature>
<accession>A0A5B3GVI5</accession>
<evidence type="ECO:0000313" key="2">
    <source>
        <dbReference type="EMBL" id="KAA2377758.1"/>
    </source>
</evidence>
<gene>
    <name evidence="2" type="ORF">F2Y07_02055</name>
</gene>
<dbReference type="AlphaFoldDB" id="A0A5B3GVI5"/>
<feature type="compositionally biased region" description="Low complexity" evidence="1">
    <location>
        <begin position="350"/>
        <end position="364"/>
    </location>
</feature>
<comment type="caution">
    <text evidence="2">The sequence shown here is derived from an EMBL/GenBank/DDBJ whole genome shotgun (WGS) entry which is preliminary data.</text>
</comment>
<proteinExistence type="predicted"/>
<sequence length="487" mass="50545">MDLKTIRAELRKLTAIVDGWEPSGEIPALERDLALEKLRTLYDAVRFTEVESLPEFPVAETEPAAAPVPIDLGAVLSLDPTDEAVFEPGPDAVSGPAFDAEAEPAEPFSEPDTTVAADSAGAFAGGNPDTETPGMAEPAVSDSEPELEGESGFEPDPEAASEAAFVAGESEPAAESGPVAASESDAVPEPSAKPVAAPESEAVSEPSAKPVAAPGPAAAAEPVVVPEPAPAPAPEPAPAEKPQYIAPTLFGLEEETVRHRHKQRVIMSLYDTPAPAEKPARPETAERPAERPEPAARPEPAVTLEPAARPEPAATPGPTVRPGFAATPEPAAAPASAGPGPQSGTSVPQSAAEPATVSEAPAAAEPEEAESGVREVAVPVGAVLGEVINHDVQTLADTIAPRRDMASELRRGEPVADLRNAIGINDKFLLIRDLFGGDGEAYEEAIATLNAFDDFDECMIHIAENYAWNPNSDGAKFMMELLERKFA</sequence>